<reference evidence="1 2" key="1">
    <citation type="submission" date="2019-03" db="EMBL/GenBank/DDBJ databases">
        <title>Genomic Encyclopedia of Type Strains, Phase IV (KMG-IV): sequencing the most valuable type-strain genomes for metagenomic binning, comparative biology and taxonomic classification.</title>
        <authorList>
            <person name="Goeker M."/>
        </authorList>
    </citation>
    <scope>NUCLEOTIDE SEQUENCE [LARGE SCALE GENOMIC DNA]</scope>
    <source>
        <strain evidence="1 2">LX-B</strain>
    </source>
</reference>
<dbReference type="RefSeq" id="WP_132013175.1">
    <property type="nucleotide sequence ID" value="NZ_SLUN01000004.1"/>
</dbReference>
<evidence type="ECO:0000313" key="1">
    <source>
        <dbReference type="EMBL" id="TCL74186.1"/>
    </source>
</evidence>
<accession>A0A4R1S4J3</accession>
<dbReference type="Proteomes" id="UP000295008">
    <property type="component" value="Unassembled WGS sequence"/>
</dbReference>
<name>A0A4R1S4J3_HYDET</name>
<comment type="caution">
    <text evidence="1">The sequence shown here is derived from an EMBL/GenBank/DDBJ whole genome shotgun (WGS) entry which is preliminary data.</text>
</comment>
<sequence length="99" mass="11368">MENEKFQNLVIETLAKMTQDMTEMKADISSLKTDVDQFKTADVRIENDLGEKVRALFDAREVQLDVNDRIIESLSRIESKIDRLSLKVSSHDVLLKSVK</sequence>
<gene>
    <name evidence="1" type="ORF">EDC14_1004124</name>
</gene>
<protein>
    <submittedName>
        <fullName evidence="1">Uncharacterized protein</fullName>
    </submittedName>
</protein>
<organism evidence="1 2">
    <name type="scientific">Hydrogenispora ethanolica</name>
    <dbReference type="NCBI Taxonomy" id="1082276"/>
    <lineage>
        <taxon>Bacteria</taxon>
        <taxon>Bacillati</taxon>
        <taxon>Bacillota</taxon>
        <taxon>Hydrogenispora</taxon>
    </lineage>
</organism>
<dbReference type="Gene3D" id="1.20.5.170">
    <property type="match status" value="1"/>
</dbReference>
<dbReference type="EMBL" id="SLUN01000004">
    <property type="protein sequence ID" value="TCL74186.1"/>
    <property type="molecule type" value="Genomic_DNA"/>
</dbReference>
<keyword evidence="2" id="KW-1185">Reference proteome</keyword>
<proteinExistence type="predicted"/>
<dbReference type="AlphaFoldDB" id="A0A4R1S4J3"/>
<evidence type="ECO:0000313" key="2">
    <source>
        <dbReference type="Proteomes" id="UP000295008"/>
    </source>
</evidence>
<dbReference type="OrthoDB" id="1809564at2"/>